<evidence type="ECO:0000256" key="4">
    <source>
        <dbReference type="ARBA" id="ARBA00023125"/>
    </source>
</evidence>
<evidence type="ECO:0000256" key="3">
    <source>
        <dbReference type="ARBA" id="ARBA00023082"/>
    </source>
</evidence>
<protein>
    <submittedName>
        <fullName evidence="8">RNA polymerase sigma factor</fullName>
    </submittedName>
</protein>
<feature type="domain" description="HTH luxR-type" evidence="7">
    <location>
        <begin position="100"/>
        <end position="163"/>
    </location>
</feature>
<comment type="caution">
    <text evidence="8">The sequence shown here is derived from an EMBL/GenBank/DDBJ whole genome shotgun (WGS) entry which is preliminary data.</text>
</comment>
<keyword evidence="4" id="KW-0238">DNA-binding</keyword>
<evidence type="ECO:0000313" key="8">
    <source>
        <dbReference type="EMBL" id="MFD2459286.1"/>
    </source>
</evidence>
<dbReference type="CDD" id="cd06170">
    <property type="entry name" value="LuxR_C_like"/>
    <property type="match status" value="1"/>
</dbReference>
<dbReference type="InterPro" id="IPR036388">
    <property type="entry name" value="WH-like_DNA-bd_sf"/>
</dbReference>
<keyword evidence="3" id="KW-0731">Sigma factor</keyword>
<evidence type="ECO:0000256" key="2">
    <source>
        <dbReference type="ARBA" id="ARBA00023015"/>
    </source>
</evidence>
<dbReference type="InterPro" id="IPR039425">
    <property type="entry name" value="RNA_pol_sigma-70-like"/>
</dbReference>
<keyword evidence="9" id="KW-1185">Reference proteome</keyword>
<dbReference type="PANTHER" id="PTHR43133:SF8">
    <property type="entry name" value="RNA POLYMERASE SIGMA FACTOR HI_1459-RELATED"/>
    <property type="match status" value="1"/>
</dbReference>
<keyword evidence="5" id="KW-0804">Transcription</keyword>
<dbReference type="PRINTS" id="PR00038">
    <property type="entry name" value="HTHLUXR"/>
</dbReference>
<dbReference type="InterPro" id="IPR013249">
    <property type="entry name" value="RNA_pol_sigma70_r4_t2"/>
</dbReference>
<dbReference type="SUPFAM" id="SSF88946">
    <property type="entry name" value="Sigma2 domain of RNA polymerase sigma factors"/>
    <property type="match status" value="1"/>
</dbReference>
<dbReference type="SMART" id="SM00421">
    <property type="entry name" value="HTH_LUXR"/>
    <property type="match status" value="1"/>
</dbReference>
<evidence type="ECO:0000256" key="6">
    <source>
        <dbReference type="SAM" id="MobiDB-lite"/>
    </source>
</evidence>
<dbReference type="PROSITE" id="PS50043">
    <property type="entry name" value="HTH_LUXR_2"/>
    <property type="match status" value="1"/>
</dbReference>
<reference evidence="9" key="1">
    <citation type="journal article" date="2019" name="Int. J. Syst. Evol. Microbiol.">
        <title>The Global Catalogue of Microorganisms (GCM) 10K type strain sequencing project: providing services to taxonomists for standard genome sequencing and annotation.</title>
        <authorList>
            <consortium name="The Broad Institute Genomics Platform"/>
            <consortium name="The Broad Institute Genome Sequencing Center for Infectious Disease"/>
            <person name="Wu L."/>
            <person name="Ma J."/>
        </authorList>
    </citation>
    <scope>NUCLEOTIDE SEQUENCE [LARGE SCALE GENOMIC DNA]</scope>
    <source>
        <strain evidence="9">CGMCC 4.7643</strain>
    </source>
</reference>
<dbReference type="InterPro" id="IPR013325">
    <property type="entry name" value="RNA_pol_sigma_r2"/>
</dbReference>
<evidence type="ECO:0000313" key="9">
    <source>
        <dbReference type="Proteomes" id="UP001597419"/>
    </source>
</evidence>
<evidence type="ECO:0000259" key="7">
    <source>
        <dbReference type="PROSITE" id="PS50043"/>
    </source>
</evidence>
<dbReference type="Pfam" id="PF08281">
    <property type="entry name" value="Sigma70_r4_2"/>
    <property type="match status" value="1"/>
</dbReference>
<keyword evidence="2" id="KW-0805">Transcription regulation</keyword>
<dbReference type="Proteomes" id="UP001597419">
    <property type="component" value="Unassembled WGS sequence"/>
</dbReference>
<proteinExistence type="inferred from homology"/>
<feature type="compositionally biased region" description="Basic residues" evidence="6">
    <location>
        <begin position="139"/>
        <end position="163"/>
    </location>
</feature>
<name>A0ABW5GCR6_9PSEU</name>
<sequence length="163" mass="18360">MRADDDFDTYFRADFPQLVGFLCKLGTEVEMAYDVAADAMLLASESWPSIEHPRAWVRGVAGRLAAERSSFDVGPRAGWIPLPEPADDKLTALVAQNAEIIELLSVLPPQQRTVLVWLLDGFTPAETAEALKISPATVRSHRRHARERLRQRFPATRRTHDKR</sequence>
<gene>
    <name evidence="8" type="ORF">ACFSYJ_11790</name>
</gene>
<dbReference type="RefSeq" id="WP_345408116.1">
    <property type="nucleotide sequence ID" value="NZ_BAABHG010000025.1"/>
</dbReference>
<dbReference type="EMBL" id="JBHUKU010000005">
    <property type="protein sequence ID" value="MFD2459286.1"/>
    <property type="molecule type" value="Genomic_DNA"/>
</dbReference>
<feature type="region of interest" description="Disordered" evidence="6">
    <location>
        <begin position="137"/>
        <end position="163"/>
    </location>
</feature>
<evidence type="ECO:0000256" key="5">
    <source>
        <dbReference type="ARBA" id="ARBA00023163"/>
    </source>
</evidence>
<dbReference type="InterPro" id="IPR013324">
    <property type="entry name" value="RNA_pol_sigma_r3/r4-like"/>
</dbReference>
<dbReference type="Gene3D" id="1.10.10.10">
    <property type="entry name" value="Winged helix-like DNA-binding domain superfamily/Winged helix DNA-binding domain"/>
    <property type="match status" value="1"/>
</dbReference>
<evidence type="ECO:0000256" key="1">
    <source>
        <dbReference type="ARBA" id="ARBA00010641"/>
    </source>
</evidence>
<accession>A0ABW5GCR6</accession>
<dbReference type="PANTHER" id="PTHR43133">
    <property type="entry name" value="RNA POLYMERASE ECF-TYPE SIGMA FACTO"/>
    <property type="match status" value="1"/>
</dbReference>
<dbReference type="SUPFAM" id="SSF88659">
    <property type="entry name" value="Sigma3 and sigma4 domains of RNA polymerase sigma factors"/>
    <property type="match status" value="1"/>
</dbReference>
<dbReference type="InterPro" id="IPR000792">
    <property type="entry name" value="Tscrpt_reg_LuxR_C"/>
</dbReference>
<comment type="similarity">
    <text evidence="1">Belongs to the sigma-70 factor family. ECF subfamily.</text>
</comment>
<organism evidence="8 9">
    <name type="scientific">Amycolatopsis samaneae</name>
    <dbReference type="NCBI Taxonomy" id="664691"/>
    <lineage>
        <taxon>Bacteria</taxon>
        <taxon>Bacillati</taxon>
        <taxon>Actinomycetota</taxon>
        <taxon>Actinomycetes</taxon>
        <taxon>Pseudonocardiales</taxon>
        <taxon>Pseudonocardiaceae</taxon>
        <taxon>Amycolatopsis</taxon>
    </lineage>
</organism>